<proteinExistence type="predicted"/>
<keyword evidence="10" id="KW-1185">Reference proteome</keyword>
<feature type="signal peptide" evidence="7">
    <location>
        <begin position="1"/>
        <end position="22"/>
    </location>
</feature>
<comment type="subcellular location">
    <subcellularLocation>
        <location evidence="1">Cell membrane</location>
        <topology evidence="1">Multi-pass membrane protein</topology>
    </subcellularLocation>
</comment>
<accession>A0ABT7V191</accession>
<evidence type="ECO:0000256" key="5">
    <source>
        <dbReference type="ARBA" id="ARBA00023136"/>
    </source>
</evidence>
<evidence type="ECO:0000313" key="9">
    <source>
        <dbReference type="EMBL" id="MDM8270370.1"/>
    </source>
</evidence>
<dbReference type="PANTHER" id="PTHR35007">
    <property type="entry name" value="INTEGRAL MEMBRANE PROTEIN-RELATED"/>
    <property type="match status" value="1"/>
</dbReference>
<feature type="chain" id="PRO_5047058977" evidence="7">
    <location>
        <begin position="23"/>
        <end position="313"/>
    </location>
</feature>
<dbReference type="Proteomes" id="UP001529256">
    <property type="component" value="Unassembled WGS sequence"/>
</dbReference>
<organism evidence="9 10">
    <name type="scientific">Thermophilibacter provencensis</name>
    <dbReference type="NCBI Taxonomy" id="1852386"/>
    <lineage>
        <taxon>Bacteria</taxon>
        <taxon>Bacillati</taxon>
        <taxon>Actinomycetota</taxon>
        <taxon>Coriobacteriia</taxon>
        <taxon>Coriobacteriales</taxon>
        <taxon>Atopobiaceae</taxon>
        <taxon>Thermophilibacter</taxon>
    </lineage>
</organism>
<dbReference type="Pfam" id="PF00482">
    <property type="entry name" value="T2SSF"/>
    <property type="match status" value="1"/>
</dbReference>
<reference evidence="9 10" key="3">
    <citation type="submission" date="2023-06" db="EMBL/GenBank/DDBJ databases">
        <authorList>
            <person name="Zeman M."/>
            <person name="Kubasova T."/>
            <person name="Jahodarova E."/>
            <person name="Nykrynova M."/>
            <person name="Rychlik I."/>
        </authorList>
    </citation>
    <scope>NUCLEOTIDE SEQUENCE [LARGE SCALE GENOMIC DNA]</scope>
    <source>
        <strain evidence="9 10">153_Feed</strain>
    </source>
</reference>
<evidence type="ECO:0000256" key="4">
    <source>
        <dbReference type="ARBA" id="ARBA00022989"/>
    </source>
</evidence>
<protein>
    <submittedName>
        <fullName evidence="9">Type II secretion system F family protein</fullName>
    </submittedName>
</protein>
<evidence type="ECO:0000256" key="1">
    <source>
        <dbReference type="ARBA" id="ARBA00004651"/>
    </source>
</evidence>
<evidence type="ECO:0000313" key="10">
    <source>
        <dbReference type="Proteomes" id="UP001529256"/>
    </source>
</evidence>
<dbReference type="PANTHER" id="PTHR35007:SF2">
    <property type="entry name" value="PILUS ASSEMBLE PROTEIN"/>
    <property type="match status" value="1"/>
</dbReference>
<comment type="caution">
    <text evidence="9">The sequence shown here is derived from an EMBL/GenBank/DDBJ whole genome shotgun (WGS) entry which is preliminary data.</text>
</comment>
<reference evidence="9 10" key="2">
    <citation type="submission" date="2023-06" db="EMBL/GenBank/DDBJ databases">
        <title>Identification and characterization of horizontal gene transfer across gut microbiota members of farm animals based on homology search.</title>
        <authorList>
            <person name="Schwarzerova J."/>
            <person name="Nykrynova M."/>
            <person name="Jureckova K."/>
            <person name="Cejkova D."/>
            <person name="Rychlik I."/>
        </authorList>
    </citation>
    <scope>NUCLEOTIDE SEQUENCE [LARGE SCALE GENOMIC DNA]</scope>
    <source>
        <strain evidence="9 10">153_Feed</strain>
    </source>
</reference>
<feature type="transmembrane region" description="Helical" evidence="6">
    <location>
        <begin position="255"/>
        <end position="274"/>
    </location>
</feature>
<feature type="transmembrane region" description="Helical" evidence="6">
    <location>
        <begin position="105"/>
        <end position="126"/>
    </location>
</feature>
<evidence type="ECO:0000259" key="8">
    <source>
        <dbReference type="Pfam" id="PF00482"/>
    </source>
</evidence>
<evidence type="ECO:0000256" key="2">
    <source>
        <dbReference type="ARBA" id="ARBA00022475"/>
    </source>
</evidence>
<keyword evidence="4 6" id="KW-1133">Transmembrane helix</keyword>
<name>A0ABT7V191_9ACTN</name>
<dbReference type="EMBL" id="JAUDEA010000001">
    <property type="protein sequence ID" value="MDM8270370.1"/>
    <property type="molecule type" value="Genomic_DNA"/>
</dbReference>
<evidence type="ECO:0000256" key="6">
    <source>
        <dbReference type="SAM" id="Phobius"/>
    </source>
</evidence>
<sequence length="313" mass="32721">MEIAFPLMAALAAALAPFSLLGGDPDASQLLSTGRLRRTVGRTVRLLGRMGRARPLSRLLELGVTRRAAGELADTALAREVGLDAYGAVASLVCAVLLVTLTASAVFWSVVAGVASGVATVALVAARDASRRQRAKREVAMAMPGIYRTLSVALGSGQTLSQAVEYVGAHERGAAAGIFARMSLRLRCGVSTEDAVRQLAEELEVSGADLLAAALVISHRTGSPLRDLLTRSARLAERQGEFERLLAVKTAQVRLSVKIVCLLPVVMVGVLAIISPDFQSGLLTPVGMGCVLLAAGLDALALVLIRRLVRAVI</sequence>
<dbReference type="RefSeq" id="WP_289510470.1">
    <property type="nucleotide sequence ID" value="NZ_JAUDEA010000001.1"/>
</dbReference>
<keyword evidence="3 6" id="KW-0812">Transmembrane</keyword>
<gene>
    <name evidence="9" type="ORF">QUW25_01520</name>
</gene>
<keyword evidence="5 6" id="KW-0472">Membrane</keyword>
<feature type="domain" description="Type II secretion system protein GspF" evidence="8">
    <location>
        <begin position="147"/>
        <end position="271"/>
    </location>
</feature>
<reference evidence="10" key="1">
    <citation type="submission" date="2023-06" db="EMBL/GenBank/DDBJ databases">
        <title>Identification and characterization of horizontal gene transfer across gut microbiota members of farm animals based on homology search.</title>
        <authorList>
            <person name="Zeman M."/>
            <person name="Kubasova T."/>
            <person name="Jahodarova E."/>
            <person name="Nykrynova M."/>
            <person name="Rychlik I."/>
        </authorList>
    </citation>
    <scope>NUCLEOTIDE SEQUENCE [LARGE SCALE GENOMIC DNA]</scope>
    <source>
        <strain evidence="10">153_Feed</strain>
    </source>
</reference>
<evidence type="ECO:0000256" key="3">
    <source>
        <dbReference type="ARBA" id="ARBA00022692"/>
    </source>
</evidence>
<dbReference type="InterPro" id="IPR018076">
    <property type="entry name" value="T2SS_GspF_dom"/>
</dbReference>
<keyword evidence="2" id="KW-1003">Cell membrane</keyword>
<keyword evidence="7" id="KW-0732">Signal</keyword>
<evidence type="ECO:0000256" key="7">
    <source>
        <dbReference type="SAM" id="SignalP"/>
    </source>
</evidence>
<feature type="transmembrane region" description="Helical" evidence="6">
    <location>
        <begin position="286"/>
        <end position="305"/>
    </location>
</feature>